<protein>
    <submittedName>
        <fullName evidence="10">Glycosyltransferase family 39 protein</fullName>
    </submittedName>
</protein>
<comment type="subcellular location">
    <subcellularLocation>
        <location evidence="1">Cell membrane</location>
        <topology evidence="1">Multi-pass membrane protein</topology>
    </subcellularLocation>
</comment>
<comment type="caution">
    <text evidence="10">The sequence shown here is derived from an EMBL/GenBank/DDBJ whole genome shotgun (WGS) entry which is preliminary data.</text>
</comment>
<dbReference type="InterPro" id="IPR050297">
    <property type="entry name" value="LipidA_mod_glycosyltrf_83"/>
</dbReference>
<feature type="transmembrane region" description="Helical" evidence="8">
    <location>
        <begin position="238"/>
        <end position="257"/>
    </location>
</feature>
<dbReference type="OrthoDB" id="5166595at2"/>
<keyword evidence="5 8" id="KW-0812">Transmembrane</keyword>
<evidence type="ECO:0000259" key="9">
    <source>
        <dbReference type="Pfam" id="PF13231"/>
    </source>
</evidence>
<evidence type="ECO:0000256" key="2">
    <source>
        <dbReference type="ARBA" id="ARBA00022475"/>
    </source>
</evidence>
<dbReference type="Pfam" id="PF13231">
    <property type="entry name" value="PMT_2"/>
    <property type="match status" value="1"/>
</dbReference>
<evidence type="ECO:0000256" key="1">
    <source>
        <dbReference type="ARBA" id="ARBA00004651"/>
    </source>
</evidence>
<evidence type="ECO:0000256" key="7">
    <source>
        <dbReference type="ARBA" id="ARBA00023136"/>
    </source>
</evidence>
<evidence type="ECO:0000256" key="8">
    <source>
        <dbReference type="SAM" id="Phobius"/>
    </source>
</evidence>
<feature type="transmembrane region" description="Helical" evidence="8">
    <location>
        <begin position="48"/>
        <end position="67"/>
    </location>
</feature>
<keyword evidence="2" id="KW-1003">Cell membrane</keyword>
<feature type="transmembrane region" description="Helical" evidence="8">
    <location>
        <begin position="196"/>
        <end position="226"/>
    </location>
</feature>
<name>A0A4Q7J3I9_9PSEU</name>
<evidence type="ECO:0000313" key="10">
    <source>
        <dbReference type="EMBL" id="RZQ62071.1"/>
    </source>
</evidence>
<proteinExistence type="predicted"/>
<feature type="transmembrane region" description="Helical" evidence="8">
    <location>
        <begin position="339"/>
        <end position="356"/>
    </location>
</feature>
<feature type="transmembrane region" description="Helical" evidence="8">
    <location>
        <begin position="119"/>
        <end position="136"/>
    </location>
</feature>
<accession>A0A4Q7J3I9</accession>
<keyword evidence="11" id="KW-1185">Reference proteome</keyword>
<dbReference type="PANTHER" id="PTHR33908:SF11">
    <property type="entry name" value="MEMBRANE PROTEIN"/>
    <property type="match status" value="1"/>
</dbReference>
<dbReference type="Proteomes" id="UP000292003">
    <property type="component" value="Unassembled WGS sequence"/>
</dbReference>
<evidence type="ECO:0000256" key="6">
    <source>
        <dbReference type="ARBA" id="ARBA00022989"/>
    </source>
</evidence>
<organism evidence="10 11">
    <name type="scientific">Amycolatopsis suaedae</name>
    <dbReference type="NCBI Taxonomy" id="2510978"/>
    <lineage>
        <taxon>Bacteria</taxon>
        <taxon>Bacillati</taxon>
        <taxon>Actinomycetota</taxon>
        <taxon>Actinomycetes</taxon>
        <taxon>Pseudonocardiales</taxon>
        <taxon>Pseudonocardiaceae</taxon>
        <taxon>Amycolatopsis</taxon>
    </lineage>
</organism>
<feature type="transmembrane region" description="Helical" evidence="8">
    <location>
        <begin position="288"/>
        <end position="310"/>
    </location>
</feature>
<feature type="domain" description="Glycosyltransferase RgtA/B/C/D-like" evidence="9">
    <location>
        <begin position="94"/>
        <end position="255"/>
    </location>
</feature>
<keyword evidence="3" id="KW-0328">Glycosyltransferase</keyword>
<dbReference type="GO" id="GO:0009103">
    <property type="term" value="P:lipopolysaccharide biosynthetic process"/>
    <property type="evidence" value="ECO:0007669"/>
    <property type="project" value="UniProtKB-ARBA"/>
</dbReference>
<sequence length="540" mass="59505">MGTSCPYPERRDRLVTTLSVTSEHVAETFLQTETVSERETEPSRSVPALARVPVCVIAGAVALLLLLTSGRYGFFGDELYFRAAGRNLDSGLADQPPLVPLVARAMEFVFGDWVPGSRLPVIALVMLGVFITAQIAREFGGGRRAQVLAAGVYAVSPFFLYGAGHTLSTQSFDSFSWTLVSWLLVRWVRTREDRMLLFAGLATAVGLQGKAMLVVFWIGIGASVLLLGPRVMLIRKQLWFGALVAVLLAVPWVLWQIQHDWPQIEMTQVVSKEIEASGGSRETFLPVAFTWVAGPLGAILFSLGALALLFAPTLKPYRFYGLATIGIVAAFWYSNGRPFYFAGLFAVCWAAAAVVIEQRAPKARYVPWVAAPIYTFAGILMLWGLPSGPPIWPLSHYKDQPVSPANMQLEEFGWPQMVDAVERAWKQIPESERATTTVLAGHYWQAGALDEYGPERGLPPVHSPHRGYWYFGAPPESATTALVIGYSPEDAENMFGEVEAVTLVDNGHRINNGTQGQAVYICREPKQTWEQLWQATRPLV</sequence>
<dbReference type="InterPro" id="IPR038731">
    <property type="entry name" value="RgtA/B/C-like"/>
</dbReference>
<dbReference type="GO" id="GO:0016763">
    <property type="term" value="F:pentosyltransferase activity"/>
    <property type="evidence" value="ECO:0007669"/>
    <property type="project" value="TreeGrafter"/>
</dbReference>
<evidence type="ECO:0000256" key="5">
    <source>
        <dbReference type="ARBA" id="ARBA00022692"/>
    </source>
</evidence>
<feature type="transmembrane region" description="Helical" evidence="8">
    <location>
        <begin position="365"/>
        <end position="385"/>
    </location>
</feature>
<feature type="transmembrane region" description="Helical" evidence="8">
    <location>
        <begin position="148"/>
        <end position="167"/>
    </location>
</feature>
<gene>
    <name evidence="10" type="ORF">EWH70_21015</name>
</gene>
<reference evidence="10 11" key="1">
    <citation type="submission" date="2019-02" db="EMBL/GenBank/DDBJ databases">
        <title>Draft genome sequence of Amycolatopsis sp. 8-3EHSu isolated from roots of Suaeda maritima.</title>
        <authorList>
            <person name="Duangmal K."/>
            <person name="Chantavorakit T."/>
        </authorList>
    </citation>
    <scope>NUCLEOTIDE SEQUENCE [LARGE SCALE GENOMIC DNA]</scope>
    <source>
        <strain evidence="10 11">8-3EHSu</strain>
    </source>
</reference>
<dbReference type="AlphaFoldDB" id="A0A4Q7J3I9"/>
<keyword evidence="6 8" id="KW-1133">Transmembrane helix</keyword>
<dbReference type="EMBL" id="SFCC01000010">
    <property type="protein sequence ID" value="RZQ62071.1"/>
    <property type="molecule type" value="Genomic_DNA"/>
</dbReference>
<evidence type="ECO:0000256" key="4">
    <source>
        <dbReference type="ARBA" id="ARBA00022679"/>
    </source>
</evidence>
<dbReference type="GO" id="GO:0005886">
    <property type="term" value="C:plasma membrane"/>
    <property type="evidence" value="ECO:0007669"/>
    <property type="project" value="UniProtKB-SubCell"/>
</dbReference>
<feature type="transmembrane region" description="Helical" evidence="8">
    <location>
        <begin position="317"/>
        <end position="333"/>
    </location>
</feature>
<evidence type="ECO:0000313" key="11">
    <source>
        <dbReference type="Proteomes" id="UP000292003"/>
    </source>
</evidence>
<evidence type="ECO:0000256" key="3">
    <source>
        <dbReference type="ARBA" id="ARBA00022676"/>
    </source>
</evidence>
<dbReference type="PANTHER" id="PTHR33908">
    <property type="entry name" value="MANNOSYLTRANSFERASE YKCB-RELATED"/>
    <property type="match status" value="1"/>
</dbReference>
<keyword evidence="7 8" id="KW-0472">Membrane</keyword>
<keyword evidence="4 10" id="KW-0808">Transferase</keyword>